<keyword evidence="3" id="KW-1185">Reference proteome</keyword>
<protein>
    <recommendedName>
        <fullName evidence="4">DUF3618 domain-containing protein</fullName>
    </recommendedName>
</protein>
<dbReference type="RefSeq" id="WP_347166970.1">
    <property type="nucleotide sequence ID" value="NZ_JBDNCH010000002.1"/>
</dbReference>
<gene>
    <name evidence="2" type="ORF">ABFB10_13925</name>
</gene>
<feature type="region of interest" description="Disordered" evidence="1">
    <location>
        <begin position="31"/>
        <end position="51"/>
    </location>
</feature>
<reference evidence="2 3" key="1">
    <citation type="submission" date="2024-05" db="EMBL/GenBank/DDBJ databases">
        <title>Genome sequence of Ponticoccus litoralis KCCM 90028.</title>
        <authorList>
            <person name="Kim J.M."/>
            <person name="Lee J.K."/>
            <person name="Choi B.J."/>
            <person name="Bayburt H."/>
            <person name="Baek J.H."/>
            <person name="Jeon C.O."/>
        </authorList>
    </citation>
    <scope>NUCLEOTIDE SEQUENCE [LARGE SCALE GENOMIC DNA]</scope>
    <source>
        <strain evidence="2 3">KCCM 90028</strain>
    </source>
</reference>
<organism evidence="2 3">
    <name type="scientific">Ponticoccus litoralis</name>
    <dbReference type="NCBI Taxonomy" id="422297"/>
    <lineage>
        <taxon>Bacteria</taxon>
        <taxon>Pseudomonadati</taxon>
        <taxon>Pseudomonadota</taxon>
        <taxon>Alphaproteobacteria</taxon>
        <taxon>Rhodobacterales</taxon>
        <taxon>Roseobacteraceae</taxon>
        <taxon>Ponticoccus</taxon>
    </lineage>
</organism>
<accession>A0AAW9SNU1</accession>
<dbReference type="AlphaFoldDB" id="A0AAW9SNU1"/>
<evidence type="ECO:0000256" key="1">
    <source>
        <dbReference type="SAM" id="MobiDB-lite"/>
    </source>
</evidence>
<evidence type="ECO:0000313" key="2">
    <source>
        <dbReference type="EMBL" id="MEN9061945.1"/>
    </source>
</evidence>
<dbReference type="Proteomes" id="UP001428774">
    <property type="component" value="Unassembled WGS sequence"/>
</dbReference>
<dbReference type="EMBL" id="JBDNCH010000002">
    <property type="protein sequence ID" value="MEN9061945.1"/>
    <property type="molecule type" value="Genomic_DNA"/>
</dbReference>
<sequence>MPGETSRRLAQQAEAEREALAARLLVLVAPAPEEPQEAPVRPVEDPAPRRTPWKTLGLAFGAGLATAWLIRRRRK</sequence>
<comment type="caution">
    <text evidence="2">The sequence shown here is derived from an EMBL/GenBank/DDBJ whole genome shotgun (WGS) entry which is preliminary data.</text>
</comment>
<evidence type="ECO:0008006" key="4">
    <source>
        <dbReference type="Google" id="ProtNLM"/>
    </source>
</evidence>
<name>A0AAW9SNU1_9RHOB</name>
<evidence type="ECO:0000313" key="3">
    <source>
        <dbReference type="Proteomes" id="UP001428774"/>
    </source>
</evidence>
<proteinExistence type="predicted"/>
<feature type="compositionally biased region" description="Low complexity" evidence="1">
    <location>
        <begin position="31"/>
        <end position="41"/>
    </location>
</feature>